<accession>A0A6N7QWY4</accession>
<evidence type="ECO:0000256" key="2">
    <source>
        <dbReference type="ARBA" id="ARBA00022448"/>
    </source>
</evidence>
<dbReference type="InterPro" id="IPR003593">
    <property type="entry name" value="AAA+_ATPase"/>
</dbReference>
<dbReference type="SMART" id="SM00382">
    <property type="entry name" value="AAA"/>
    <property type="match status" value="1"/>
</dbReference>
<feature type="transmembrane region" description="Helical" evidence="10">
    <location>
        <begin position="301"/>
        <end position="322"/>
    </location>
</feature>
<dbReference type="InterPro" id="IPR003439">
    <property type="entry name" value="ABC_transporter-like_ATP-bd"/>
</dbReference>
<gene>
    <name evidence="12" type="ORF">GH984_00355</name>
</gene>
<dbReference type="GO" id="GO:0016887">
    <property type="term" value="F:ATP hydrolysis activity"/>
    <property type="evidence" value="ECO:0007669"/>
    <property type="project" value="InterPro"/>
</dbReference>
<keyword evidence="8 10" id="KW-0472">Membrane</keyword>
<keyword evidence="13" id="KW-1185">Reference proteome</keyword>
<dbReference type="GO" id="GO:0015808">
    <property type="term" value="P:L-alanine transport"/>
    <property type="evidence" value="ECO:0007669"/>
    <property type="project" value="TreeGrafter"/>
</dbReference>
<evidence type="ECO:0000256" key="5">
    <source>
        <dbReference type="ARBA" id="ARBA00022741"/>
    </source>
</evidence>
<dbReference type="CDD" id="cd06581">
    <property type="entry name" value="TM_PBP1_LivM_like"/>
    <property type="match status" value="1"/>
</dbReference>
<comment type="caution">
    <text evidence="12">The sequence shown here is derived from an EMBL/GenBank/DDBJ whole genome shotgun (WGS) entry which is preliminary data.</text>
</comment>
<dbReference type="GO" id="GO:0015192">
    <property type="term" value="F:L-phenylalanine transmembrane transporter activity"/>
    <property type="evidence" value="ECO:0007669"/>
    <property type="project" value="TreeGrafter"/>
</dbReference>
<dbReference type="GO" id="GO:1903805">
    <property type="term" value="P:L-valine import across plasma membrane"/>
    <property type="evidence" value="ECO:0007669"/>
    <property type="project" value="TreeGrafter"/>
</dbReference>
<dbReference type="GO" id="GO:0015188">
    <property type="term" value="F:L-isoleucine transmembrane transporter activity"/>
    <property type="evidence" value="ECO:0007669"/>
    <property type="project" value="TreeGrafter"/>
</dbReference>
<evidence type="ECO:0000256" key="1">
    <source>
        <dbReference type="ARBA" id="ARBA00004429"/>
    </source>
</evidence>
<feature type="transmembrane region" description="Helical" evidence="10">
    <location>
        <begin position="106"/>
        <end position="125"/>
    </location>
</feature>
<dbReference type="InterPro" id="IPR001851">
    <property type="entry name" value="ABC_transp_permease"/>
</dbReference>
<feature type="transmembrane region" description="Helical" evidence="10">
    <location>
        <begin position="177"/>
        <end position="197"/>
    </location>
</feature>
<evidence type="ECO:0000256" key="6">
    <source>
        <dbReference type="ARBA" id="ARBA00022840"/>
    </source>
</evidence>
<dbReference type="Pfam" id="PF00005">
    <property type="entry name" value="ABC_tran"/>
    <property type="match status" value="1"/>
</dbReference>
<dbReference type="GO" id="GO:0005304">
    <property type="term" value="F:L-valine transmembrane transporter activity"/>
    <property type="evidence" value="ECO:0007669"/>
    <property type="project" value="TreeGrafter"/>
</dbReference>
<dbReference type="EMBL" id="WJPP01000001">
    <property type="protein sequence ID" value="MRH77164.1"/>
    <property type="molecule type" value="Genomic_DNA"/>
</dbReference>
<dbReference type="SUPFAM" id="SSF52540">
    <property type="entry name" value="P-loop containing nucleoside triphosphate hydrolases"/>
    <property type="match status" value="1"/>
</dbReference>
<feature type="transmembrane region" description="Helical" evidence="10">
    <location>
        <begin position="228"/>
        <end position="248"/>
    </location>
</feature>
<comment type="subcellular location">
    <subcellularLocation>
        <location evidence="1">Cell inner membrane</location>
        <topology evidence="1">Multi-pass membrane protein</topology>
    </subcellularLocation>
</comment>
<dbReference type="GO" id="GO:0005524">
    <property type="term" value="F:ATP binding"/>
    <property type="evidence" value="ECO:0007669"/>
    <property type="project" value="UniProtKB-KW"/>
</dbReference>
<keyword evidence="6 12" id="KW-0067">ATP-binding</keyword>
<dbReference type="InterPro" id="IPR032823">
    <property type="entry name" value="BCA_ABC_TP_C"/>
</dbReference>
<reference evidence="12 13" key="1">
    <citation type="submission" date="2019-11" db="EMBL/GenBank/DDBJ databases">
        <authorList>
            <person name="Zhang X.Y."/>
        </authorList>
    </citation>
    <scope>NUCLEOTIDE SEQUENCE [LARGE SCALE GENOMIC DNA]</scope>
    <source>
        <strain evidence="12 13">C176</strain>
    </source>
</reference>
<feature type="transmembrane region" description="Helical" evidence="10">
    <location>
        <begin position="82"/>
        <end position="100"/>
    </location>
</feature>
<dbReference type="PANTHER" id="PTHR45772:SF7">
    <property type="entry name" value="AMINO ACID ABC TRANSPORTER ATP-BINDING PROTEIN"/>
    <property type="match status" value="1"/>
</dbReference>
<keyword evidence="4 10" id="KW-0812">Transmembrane</keyword>
<keyword evidence="5" id="KW-0547">Nucleotide-binding</keyword>
<sequence>MSSNQTSPTTPAVLRFFGVDNSADKRGALYIFVLLAALLVTPIVVGNDFVYHVFITICLFAGLSTAWNIVGGYAGQLSLGHAMYYGIGAYTGMILVNAGITPWIGMFVGAAVSAVVAALIAYPCFRLKGPFYALASIAFLEVFHVLAIEMKWLTGGATGKMIPLQVGWEWMIFQDRLPSLLIAFGMLCFVLAIAQVIRHRRMGFYLIATRERESAAKAAGIPTVKVRIYAAAMSGALVSMLGTFHAMYLTFIEPDSAFDLIFSIQIVLFALVGGIGTVFGPLLGAILLVPITEISRGLLGASALGLHGFVYGVILMLVVVFMPDGVVSLLPKRARKALDPEQFDDTTGQPIGDTELDAPQLDPIQTKARPPLGDEVLKVDDLVKNFGGLKVTQHVNISLRQGEVLGIIGPNGAGKTTLFNMLSGFLEADSGSVVVMGPDGKPHTPKGVADFVSLGVGRTFQIVQPFAAMTVEENIMVGAFYHHPDVDSARRVAGEIATELGLGRFLHEEAKNLPIGGLKRLEVARVMAMRPRILLLDEVMAGINPSDLVEAIRLIKAIRDTGVSIIAIEHVMRAIMDLSDRVIVINSGAVISEGDPESVVRDEAVIEAYLGKEAGNAEA</sequence>
<dbReference type="GO" id="GO:1903806">
    <property type="term" value="P:L-isoleucine import across plasma membrane"/>
    <property type="evidence" value="ECO:0007669"/>
    <property type="project" value="TreeGrafter"/>
</dbReference>
<dbReference type="Pfam" id="PF02653">
    <property type="entry name" value="BPD_transp_2"/>
    <property type="match status" value="1"/>
</dbReference>
<evidence type="ECO:0000256" key="10">
    <source>
        <dbReference type="SAM" id="Phobius"/>
    </source>
</evidence>
<dbReference type="Pfam" id="PF12399">
    <property type="entry name" value="BCA_ABC_TP_C"/>
    <property type="match status" value="1"/>
</dbReference>
<dbReference type="InterPro" id="IPR043428">
    <property type="entry name" value="LivM-like"/>
</dbReference>
<proteinExistence type="predicted"/>
<dbReference type="Gene3D" id="3.40.50.300">
    <property type="entry name" value="P-loop containing nucleotide triphosphate hydrolases"/>
    <property type="match status" value="1"/>
</dbReference>
<evidence type="ECO:0000256" key="7">
    <source>
        <dbReference type="ARBA" id="ARBA00022989"/>
    </source>
</evidence>
<keyword evidence="2" id="KW-0813">Transport</keyword>
<feature type="domain" description="ABC transporter" evidence="11">
    <location>
        <begin position="377"/>
        <end position="612"/>
    </location>
</feature>
<dbReference type="GO" id="GO:0005886">
    <property type="term" value="C:plasma membrane"/>
    <property type="evidence" value="ECO:0007669"/>
    <property type="project" value="UniProtKB-SubCell"/>
</dbReference>
<evidence type="ECO:0000259" key="11">
    <source>
        <dbReference type="PROSITE" id="PS50893"/>
    </source>
</evidence>
<evidence type="ECO:0000256" key="8">
    <source>
        <dbReference type="ARBA" id="ARBA00023136"/>
    </source>
</evidence>
<evidence type="ECO:0000313" key="12">
    <source>
        <dbReference type="EMBL" id="MRH77164.1"/>
    </source>
</evidence>
<evidence type="ECO:0000256" key="9">
    <source>
        <dbReference type="SAM" id="MobiDB-lite"/>
    </source>
</evidence>
<evidence type="ECO:0000256" key="4">
    <source>
        <dbReference type="ARBA" id="ARBA00022692"/>
    </source>
</evidence>
<feature type="transmembrane region" description="Helical" evidence="10">
    <location>
        <begin position="260"/>
        <end position="289"/>
    </location>
</feature>
<feature type="region of interest" description="Disordered" evidence="9">
    <location>
        <begin position="341"/>
        <end position="369"/>
    </location>
</feature>
<name>A0A6N7QWY4_9GAMM</name>
<dbReference type="Proteomes" id="UP000433788">
    <property type="component" value="Unassembled WGS sequence"/>
</dbReference>
<dbReference type="PANTHER" id="PTHR45772">
    <property type="entry name" value="CONSERVED COMPONENT OF ABC TRANSPORTER FOR NATURAL AMINO ACIDS-RELATED"/>
    <property type="match status" value="1"/>
</dbReference>
<dbReference type="PROSITE" id="PS50893">
    <property type="entry name" value="ABC_TRANSPORTER_2"/>
    <property type="match status" value="1"/>
</dbReference>
<evidence type="ECO:0000256" key="3">
    <source>
        <dbReference type="ARBA" id="ARBA00022475"/>
    </source>
</evidence>
<protein>
    <submittedName>
        <fullName evidence="12">ATP-binding cassette domain-containing protein</fullName>
    </submittedName>
</protein>
<feature type="transmembrane region" description="Helical" evidence="10">
    <location>
        <begin position="27"/>
        <end position="45"/>
    </location>
</feature>
<dbReference type="InterPro" id="IPR027417">
    <property type="entry name" value="P-loop_NTPase"/>
</dbReference>
<dbReference type="AlphaFoldDB" id="A0A6N7QWY4"/>
<dbReference type="InterPro" id="IPR051120">
    <property type="entry name" value="ABC_AA/LPS_Transport"/>
</dbReference>
<keyword evidence="7 10" id="KW-1133">Transmembrane helix</keyword>
<feature type="transmembrane region" description="Helical" evidence="10">
    <location>
        <begin position="132"/>
        <end position="153"/>
    </location>
</feature>
<feature type="transmembrane region" description="Helical" evidence="10">
    <location>
        <begin position="51"/>
        <end position="70"/>
    </location>
</feature>
<keyword evidence="3" id="KW-1003">Cell membrane</keyword>
<evidence type="ECO:0000313" key="13">
    <source>
        <dbReference type="Proteomes" id="UP000433788"/>
    </source>
</evidence>
<dbReference type="GO" id="GO:0042941">
    <property type="term" value="P:D-alanine transmembrane transport"/>
    <property type="evidence" value="ECO:0007669"/>
    <property type="project" value="TreeGrafter"/>
</dbReference>
<dbReference type="CDD" id="cd03219">
    <property type="entry name" value="ABC_Mj1267_LivG_branched"/>
    <property type="match status" value="1"/>
</dbReference>
<organism evidence="12 13">
    <name type="scientific">Spiribacter salilacus</name>
    <dbReference type="NCBI Taxonomy" id="2664894"/>
    <lineage>
        <taxon>Bacteria</taxon>
        <taxon>Pseudomonadati</taxon>
        <taxon>Pseudomonadota</taxon>
        <taxon>Gammaproteobacteria</taxon>
        <taxon>Chromatiales</taxon>
        <taxon>Ectothiorhodospiraceae</taxon>
        <taxon>Spiribacter</taxon>
    </lineage>
</organism>